<dbReference type="Proteomes" id="UP000077266">
    <property type="component" value="Unassembled WGS sequence"/>
</dbReference>
<keyword evidence="5" id="KW-1185">Reference proteome</keyword>
<feature type="region of interest" description="Disordered" evidence="2">
    <location>
        <begin position="271"/>
        <end position="295"/>
    </location>
</feature>
<dbReference type="SUPFAM" id="SSF52799">
    <property type="entry name" value="(Phosphotyrosine protein) phosphatases II"/>
    <property type="match status" value="1"/>
</dbReference>
<dbReference type="InterPro" id="IPR050561">
    <property type="entry name" value="PTP"/>
</dbReference>
<dbReference type="InterPro" id="IPR029021">
    <property type="entry name" value="Prot-tyrosine_phosphatase-like"/>
</dbReference>
<dbReference type="PANTHER" id="PTHR23339">
    <property type="entry name" value="TYROSINE SPECIFIC PROTEIN PHOSPHATASE AND DUAL SPECIFICITY PROTEIN PHOSPHATASE"/>
    <property type="match status" value="1"/>
</dbReference>
<dbReference type="Pfam" id="PF22784">
    <property type="entry name" value="PTP-SAK"/>
    <property type="match status" value="1"/>
</dbReference>
<feature type="region of interest" description="Disordered" evidence="2">
    <location>
        <begin position="331"/>
        <end position="372"/>
    </location>
</feature>
<dbReference type="InParanoid" id="A0A165JPI3"/>
<protein>
    <submittedName>
        <fullName evidence="4">Phosphatases II</fullName>
    </submittedName>
</protein>
<dbReference type="OrthoDB" id="266663at2759"/>
<sequence length="571" mass="61645">MSVTQLSPVVHQQQHVAYTPQQMLQREAMQAAPWQTGYVSQDDREKAAALAHLASQHHTSDYNRLKFGPKGAPFAYVPISIQFPAHVHELRVRQAQSALRTAWWPSQRMRIEQMTSVQLAAGVAPEEATGYVDARQRAPPCLHPPTSPTLQHELSLAMTSQLSIGVPQLSPQAQALLPKTSETHPINISTLVPFELLPLISTWLISTNSTHPTIFRIPPTLQLDRLTRGAPLPAKTPNHDLPPPPPPPFSTTGMQIVQQASVTVSTTVTIKPDASNYPPEPYPAARESSSVSAPLPSVTETATTTTHVTTVSQHQPTVLKFDAAELASTLNEGGDPEVAAPASSRTLEPRGSATPAPVAAPPPSAPSTATNPSTCPPPFILGNLLLSSCPGKKGACMSETRIRLTGPVKGRGAICRDLRSDLSRVKDLGVGCIVCCLDDDELDFLGASWSEYSTLANSIGLDVLRLPTPEGLAPLTPRVIDEHLGRVISQYTLRGIPILVHCRGGVGRAGLIACCWMLKLGLCGWEGESVTVVERAIAVVRRRRSVKAIETFEQVRFLVDFVEYLREQGAQ</sequence>
<evidence type="ECO:0000259" key="3">
    <source>
        <dbReference type="PROSITE" id="PS50056"/>
    </source>
</evidence>
<evidence type="ECO:0000313" key="4">
    <source>
        <dbReference type="EMBL" id="KZV95148.1"/>
    </source>
</evidence>
<dbReference type="AlphaFoldDB" id="A0A165JPI3"/>
<dbReference type="PROSITE" id="PS50056">
    <property type="entry name" value="TYR_PHOSPHATASE_2"/>
    <property type="match status" value="1"/>
</dbReference>
<organism evidence="4 5">
    <name type="scientific">Exidia glandulosa HHB12029</name>
    <dbReference type="NCBI Taxonomy" id="1314781"/>
    <lineage>
        <taxon>Eukaryota</taxon>
        <taxon>Fungi</taxon>
        <taxon>Dikarya</taxon>
        <taxon>Basidiomycota</taxon>
        <taxon>Agaricomycotina</taxon>
        <taxon>Agaricomycetes</taxon>
        <taxon>Auriculariales</taxon>
        <taxon>Exidiaceae</taxon>
        <taxon>Exidia</taxon>
    </lineage>
</organism>
<evidence type="ECO:0000256" key="2">
    <source>
        <dbReference type="SAM" id="MobiDB-lite"/>
    </source>
</evidence>
<reference evidence="4 5" key="1">
    <citation type="journal article" date="2016" name="Mol. Biol. Evol.">
        <title>Comparative Genomics of Early-Diverging Mushroom-Forming Fungi Provides Insights into the Origins of Lignocellulose Decay Capabilities.</title>
        <authorList>
            <person name="Nagy L.G."/>
            <person name="Riley R."/>
            <person name="Tritt A."/>
            <person name="Adam C."/>
            <person name="Daum C."/>
            <person name="Floudas D."/>
            <person name="Sun H."/>
            <person name="Yadav J.S."/>
            <person name="Pangilinan J."/>
            <person name="Larsson K.H."/>
            <person name="Matsuura K."/>
            <person name="Barry K."/>
            <person name="Labutti K."/>
            <person name="Kuo R."/>
            <person name="Ohm R.A."/>
            <person name="Bhattacharya S.S."/>
            <person name="Shirouzu T."/>
            <person name="Yoshinaga Y."/>
            <person name="Martin F.M."/>
            <person name="Grigoriev I.V."/>
            <person name="Hibbett D.S."/>
        </authorList>
    </citation>
    <scope>NUCLEOTIDE SEQUENCE [LARGE SCALE GENOMIC DNA]</scope>
    <source>
        <strain evidence="4 5">HHB12029</strain>
    </source>
</reference>
<gene>
    <name evidence="4" type="ORF">EXIGLDRAFT_766537</name>
</gene>
<evidence type="ECO:0000256" key="1">
    <source>
        <dbReference type="ARBA" id="ARBA00022801"/>
    </source>
</evidence>
<feature type="domain" description="Tyrosine specific protein phosphatases" evidence="3">
    <location>
        <begin position="482"/>
        <end position="544"/>
    </location>
</feature>
<evidence type="ECO:0000313" key="5">
    <source>
        <dbReference type="Proteomes" id="UP000077266"/>
    </source>
</evidence>
<accession>A0A165JPI3</accession>
<dbReference type="InterPro" id="IPR000387">
    <property type="entry name" value="Tyr_Pase_dom"/>
</dbReference>
<name>A0A165JPI3_EXIGL</name>
<proteinExistence type="predicted"/>
<keyword evidence="1" id="KW-0378">Hydrolase</keyword>
<dbReference type="GO" id="GO:0016791">
    <property type="term" value="F:phosphatase activity"/>
    <property type="evidence" value="ECO:0007669"/>
    <property type="project" value="UniProtKB-ARBA"/>
</dbReference>
<dbReference type="EMBL" id="KV425962">
    <property type="protein sequence ID" value="KZV95148.1"/>
    <property type="molecule type" value="Genomic_DNA"/>
</dbReference>
<dbReference type="Gene3D" id="3.90.190.10">
    <property type="entry name" value="Protein tyrosine phosphatase superfamily"/>
    <property type="match status" value="1"/>
</dbReference>
<dbReference type="STRING" id="1314781.A0A165JPI3"/>
<dbReference type="InterPro" id="IPR057023">
    <property type="entry name" value="PTP-SAK"/>
</dbReference>